<dbReference type="GeneID" id="95974677"/>
<feature type="compositionally biased region" description="Low complexity" evidence="1">
    <location>
        <begin position="60"/>
        <end position="70"/>
    </location>
</feature>
<dbReference type="RefSeq" id="XP_069203566.1">
    <property type="nucleotide sequence ID" value="XM_069340098.1"/>
</dbReference>
<feature type="compositionally biased region" description="Polar residues" evidence="1">
    <location>
        <begin position="1"/>
        <end position="23"/>
    </location>
</feature>
<sequence length="397" mass="41676">MFKRQSLQAIGSATPTCSTSSVRVANGARYASQIRLPNRQGSEGKGGNPTSTNPPSEQTSNPANNNNSSAGRSRHQKAAQVSEEVRMLNRSSPSGARTPPSNPPHPSTQRSKGVDAQAVYGRNPGGQMGRNVNASRDGPNSASQGPGGRSFRAGAARGGRPAGGFAARGGGGRRGGGADNRANPDQEGADADENDSSGLQAPSTQHELILLEQFDKQDITAVPFEPEAVTKETYLNLGQGGATIAAGNYAGVLEDRLTLLAEPSQDGFRWAPHIAHRMLQGEFVSFKSEEEKSAVVASAQHLGSSGLPKSERTFSPVSEASQRVLVDKLVRGVYTDPKKAGGNKQAVLDDIVRNTLRNPTYLADDQSKLLRKIRSLLPSEAAASAAKKPAAPKAARK</sequence>
<accession>A0ABR3PMR7</accession>
<name>A0ABR3PMR7_9PEZI</name>
<protein>
    <submittedName>
        <fullName evidence="2">Uncharacterized protein</fullName>
    </submittedName>
</protein>
<dbReference type="EMBL" id="JBFMKM010000003">
    <property type="protein sequence ID" value="KAL1310717.1"/>
    <property type="molecule type" value="Genomic_DNA"/>
</dbReference>
<feature type="region of interest" description="Disordered" evidence="1">
    <location>
        <begin position="1"/>
        <end position="200"/>
    </location>
</feature>
<proteinExistence type="predicted"/>
<organism evidence="2 3">
    <name type="scientific">Neodothiora populina</name>
    <dbReference type="NCBI Taxonomy" id="2781224"/>
    <lineage>
        <taxon>Eukaryota</taxon>
        <taxon>Fungi</taxon>
        <taxon>Dikarya</taxon>
        <taxon>Ascomycota</taxon>
        <taxon>Pezizomycotina</taxon>
        <taxon>Dothideomycetes</taxon>
        <taxon>Dothideomycetidae</taxon>
        <taxon>Dothideales</taxon>
        <taxon>Dothioraceae</taxon>
        <taxon>Neodothiora</taxon>
    </lineage>
</organism>
<evidence type="ECO:0000256" key="1">
    <source>
        <dbReference type="SAM" id="MobiDB-lite"/>
    </source>
</evidence>
<keyword evidence="3" id="KW-1185">Reference proteome</keyword>
<feature type="compositionally biased region" description="Polar residues" evidence="1">
    <location>
        <begin position="48"/>
        <end position="59"/>
    </location>
</feature>
<reference evidence="2 3" key="1">
    <citation type="submission" date="2024-07" db="EMBL/GenBank/DDBJ databases">
        <title>Draft sequence of the Neodothiora populina.</title>
        <authorList>
            <person name="Drown D.D."/>
            <person name="Schuette U.S."/>
            <person name="Buechlein A.B."/>
            <person name="Rusch D.R."/>
            <person name="Winton L.W."/>
            <person name="Adams G.A."/>
        </authorList>
    </citation>
    <scope>NUCLEOTIDE SEQUENCE [LARGE SCALE GENOMIC DNA]</scope>
    <source>
        <strain evidence="2 3">CPC 39397</strain>
    </source>
</reference>
<dbReference type="Proteomes" id="UP001562354">
    <property type="component" value="Unassembled WGS sequence"/>
</dbReference>
<feature type="compositionally biased region" description="Gly residues" evidence="1">
    <location>
        <begin position="156"/>
        <end position="178"/>
    </location>
</feature>
<comment type="caution">
    <text evidence="2">The sequence shown here is derived from an EMBL/GenBank/DDBJ whole genome shotgun (WGS) entry which is preliminary data.</text>
</comment>
<evidence type="ECO:0000313" key="3">
    <source>
        <dbReference type="Proteomes" id="UP001562354"/>
    </source>
</evidence>
<gene>
    <name evidence="2" type="ORF">AAFC00_000974</name>
</gene>
<evidence type="ECO:0000313" key="2">
    <source>
        <dbReference type="EMBL" id="KAL1310717.1"/>
    </source>
</evidence>
<feature type="compositionally biased region" description="Polar residues" evidence="1">
    <location>
        <begin position="130"/>
        <end position="144"/>
    </location>
</feature>